<evidence type="ECO:0000313" key="2">
    <source>
        <dbReference type="Proteomes" id="UP000007820"/>
    </source>
</evidence>
<proteinExistence type="predicted"/>
<sequence>MFASDINVESKLFALSMPTHGEFSFSYDKTTPLKLSFEKLSEKFW</sequence>
<accession>F9D227</accession>
<evidence type="ECO:0000313" key="1">
    <source>
        <dbReference type="EMBL" id="EGQ15845.1"/>
    </source>
</evidence>
<reference evidence="1 2" key="1">
    <citation type="submission" date="2011-04" db="EMBL/GenBank/DDBJ databases">
        <authorList>
            <person name="Muzny D."/>
            <person name="Qin X."/>
            <person name="Deng J."/>
            <person name="Jiang H."/>
            <person name="Liu Y."/>
            <person name="Qu J."/>
            <person name="Song X.-Z."/>
            <person name="Zhang L."/>
            <person name="Thornton R."/>
            <person name="Coyle M."/>
            <person name="Francisco L."/>
            <person name="Jackson L."/>
            <person name="Javaid M."/>
            <person name="Korchina V."/>
            <person name="Kovar C."/>
            <person name="Mata R."/>
            <person name="Mathew T."/>
            <person name="Ngo R."/>
            <person name="Nguyen L."/>
            <person name="Nguyen N."/>
            <person name="Okwuonu G."/>
            <person name="Ongeri F."/>
            <person name="Pham C."/>
            <person name="Simmons D."/>
            <person name="Wilczek-Boney K."/>
            <person name="Hale W."/>
            <person name="Jakkamsetti A."/>
            <person name="Pham P."/>
            <person name="Ruth R."/>
            <person name="San Lucas F."/>
            <person name="Warren J."/>
            <person name="Zhang J."/>
            <person name="Zhao Z."/>
            <person name="Zhou C."/>
            <person name="Zhu D."/>
            <person name="Lee S."/>
            <person name="Bess C."/>
            <person name="Blankenburg K."/>
            <person name="Forbes L."/>
            <person name="Fu Q."/>
            <person name="Gubbala S."/>
            <person name="Hirani K."/>
            <person name="Jayaseelan J.C."/>
            <person name="Lara F."/>
            <person name="Munidasa M."/>
            <person name="Palculict T."/>
            <person name="Patil S."/>
            <person name="Pu L.-L."/>
            <person name="Saada N."/>
            <person name="Tang L."/>
            <person name="Weissenberger G."/>
            <person name="Zhu Y."/>
            <person name="Hemphill L."/>
            <person name="Shang Y."/>
            <person name="Youmans B."/>
            <person name="Ayvaz T."/>
            <person name="Ross M."/>
            <person name="Santibanez J."/>
            <person name="Aqrawi P."/>
            <person name="Gross S."/>
            <person name="Joshi V."/>
            <person name="Fowler G."/>
            <person name="Nazareth L."/>
            <person name="Reid J."/>
            <person name="Worley K."/>
            <person name="Petrosino J."/>
            <person name="Highlander S."/>
            <person name="Gibbs R."/>
        </authorList>
    </citation>
    <scope>NUCLEOTIDE SEQUENCE [LARGE SCALE GENOMIC DNA]</scope>
    <source>
        <strain evidence="1 2">DSM 3688</strain>
    </source>
</reference>
<protein>
    <submittedName>
        <fullName evidence="1">Uncharacterized protein</fullName>
    </submittedName>
</protein>
<dbReference type="Proteomes" id="UP000007820">
    <property type="component" value="Unassembled WGS sequence"/>
</dbReference>
<dbReference type="AlphaFoldDB" id="F9D227"/>
<dbReference type="EMBL" id="AFPW01000012">
    <property type="protein sequence ID" value="EGQ15845.1"/>
    <property type="molecule type" value="Genomic_DNA"/>
</dbReference>
<name>F9D227_PREDD</name>
<organism evidence="1 2">
    <name type="scientific">Prevotella dentalis (strain ATCC 49559 / DSM 3688 / JCM 13448 / NCTC 12043 / ES 2772)</name>
    <name type="common">Mitsuokella dentalis</name>
    <dbReference type="NCBI Taxonomy" id="908937"/>
    <lineage>
        <taxon>Bacteria</taxon>
        <taxon>Pseudomonadati</taxon>
        <taxon>Bacteroidota</taxon>
        <taxon>Bacteroidia</taxon>
        <taxon>Bacteroidales</taxon>
        <taxon>Prevotellaceae</taxon>
        <taxon>Prevotella</taxon>
    </lineage>
</organism>
<comment type="caution">
    <text evidence="1">The sequence shown here is derived from an EMBL/GenBank/DDBJ whole genome shotgun (WGS) entry which is preliminary data.</text>
</comment>
<gene>
    <name evidence="1" type="ORF">HMPREF9136_0905</name>
</gene>